<keyword evidence="3 5" id="KW-1133">Transmembrane helix</keyword>
<feature type="transmembrane region" description="Helical" evidence="5">
    <location>
        <begin position="210"/>
        <end position="231"/>
    </location>
</feature>
<evidence type="ECO:0000256" key="4">
    <source>
        <dbReference type="ARBA" id="ARBA00023136"/>
    </source>
</evidence>
<feature type="transmembrane region" description="Helical" evidence="5">
    <location>
        <begin position="263"/>
        <end position="281"/>
    </location>
</feature>
<keyword evidence="4 5" id="KW-0472">Membrane</keyword>
<evidence type="ECO:0000256" key="5">
    <source>
        <dbReference type="SAM" id="Phobius"/>
    </source>
</evidence>
<feature type="transmembrane region" description="Helical" evidence="5">
    <location>
        <begin position="237"/>
        <end position="256"/>
    </location>
</feature>
<feature type="transmembrane region" description="Helical" evidence="5">
    <location>
        <begin position="144"/>
        <end position="163"/>
    </location>
</feature>
<evidence type="ECO:0000256" key="1">
    <source>
        <dbReference type="ARBA" id="ARBA00004141"/>
    </source>
</evidence>
<evidence type="ECO:0000313" key="6">
    <source>
        <dbReference type="EMBL" id="MFB9677173.1"/>
    </source>
</evidence>
<evidence type="ECO:0000313" key="7">
    <source>
        <dbReference type="Proteomes" id="UP001589610"/>
    </source>
</evidence>
<sequence length="289" mass="28182">MTTSRPSRLGPGPPLRAVRGLLLACHPGPTVAVTVLVTALAVASGRDAAGCALVAAAVLAGQLSIGWCNDAVDAARDAAAGRTGKPVASGAVGVRTVWAAALAALALCVPLSLASGPAAGAVHLTGVAAAWAYDLGLKATALSWLPYAVGFGSLPGFVTLGLPGHPWPAWWAVTAAALLGCGAHLANVLPDIPADLAGGVRGWPQRLGTARVRLLIPLPLLAATTLLVFGPPGPPGAGGWAALAAAGAFTAAGPALGRGSSRVPFAAAIAVAAVDVVLLLARGTVITAP</sequence>
<dbReference type="RefSeq" id="WP_386157535.1">
    <property type="nucleotide sequence ID" value="NZ_JBHMBS010000007.1"/>
</dbReference>
<reference evidence="6 7" key="1">
    <citation type="submission" date="2024-09" db="EMBL/GenBank/DDBJ databases">
        <authorList>
            <person name="Sun Q."/>
            <person name="Mori K."/>
        </authorList>
    </citation>
    <scope>NUCLEOTIDE SEQUENCE [LARGE SCALE GENOMIC DNA]</scope>
    <source>
        <strain evidence="6 7">JCM 3028</strain>
    </source>
</reference>
<name>A0ABV5TDJ6_9ACTN</name>
<dbReference type="EMBL" id="JBHMBS010000007">
    <property type="protein sequence ID" value="MFB9677173.1"/>
    <property type="molecule type" value="Genomic_DNA"/>
</dbReference>
<dbReference type="Pfam" id="PF01040">
    <property type="entry name" value="UbiA"/>
    <property type="match status" value="1"/>
</dbReference>
<dbReference type="InterPro" id="IPR000537">
    <property type="entry name" value="UbiA_prenyltransferase"/>
</dbReference>
<dbReference type="InterPro" id="IPR044878">
    <property type="entry name" value="UbiA_sf"/>
</dbReference>
<feature type="transmembrane region" description="Helical" evidence="5">
    <location>
        <begin position="169"/>
        <end position="189"/>
    </location>
</feature>
<feature type="transmembrane region" description="Helical" evidence="5">
    <location>
        <begin position="92"/>
        <end position="112"/>
    </location>
</feature>
<keyword evidence="7" id="KW-1185">Reference proteome</keyword>
<keyword evidence="2 5" id="KW-0812">Transmembrane</keyword>
<gene>
    <name evidence="6" type="ORF">ACFFRH_16980</name>
</gene>
<proteinExistence type="predicted"/>
<comment type="caution">
    <text evidence="6">The sequence shown here is derived from an EMBL/GenBank/DDBJ whole genome shotgun (WGS) entry which is preliminary data.</text>
</comment>
<dbReference type="Gene3D" id="1.10.357.140">
    <property type="entry name" value="UbiA prenyltransferase"/>
    <property type="match status" value="1"/>
</dbReference>
<protein>
    <submittedName>
        <fullName evidence="6">UbiA family prenyltransferase</fullName>
    </submittedName>
</protein>
<dbReference type="Proteomes" id="UP001589610">
    <property type="component" value="Unassembled WGS sequence"/>
</dbReference>
<evidence type="ECO:0000256" key="2">
    <source>
        <dbReference type="ARBA" id="ARBA00022692"/>
    </source>
</evidence>
<organism evidence="6 7">
    <name type="scientific">Streptosporangium vulgare</name>
    <dbReference type="NCBI Taxonomy" id="46190"/>
    <lineage>
        <taxon>Bacteria</taxon>
        <taxon>Bacillati</taxon>
        <taxon>Actinomycetota</taxon>
        <taxon>Actinomycetes</taxon>
        <taxon>Streptosporangiales</taxon>
        <taxon>Streptosporangiaceae</taxon>
        <taxon>Streptosporangium</taxon>
    </lineage>
</organism>
<accession>A0ABV5TDJ6</accession>
<comment type="subcellular location">
    <subcellularLocation>
        <location evidence="1">Membrane</location>
        <topology evidence="1">Multi-pass membrane protein</topology>
    </subcellularLocation>
</comment>
<evidence type="ECO:0000256" key="3">
    <source>
        <dbReference type="ARBA" id="ARBA00022989"/>
    </source>
</evidence>